<protein>
    <recommendedName>
        <fullName evidence="2">HTH cro/C1-type domain-containing protein</fullName>
    </recommendedName>
</protein>
<gene>
    <name evidence="3" type="ORF">RD110_18720</name>
</gene>
<dbReference type="Pfam" id="PF01381">
    <property type="entry name" value="HTH_3"/>
    <property type="match status" value="1"/>
</dbReference>
<dbReference type="SMART" id="SM00530">
    <property type="entry name" value="HTH_XRE"/>
    <property type="match status" value="1"/>
</dbReference>
<organism evidence="3 4">
    <name type="scientific">Rhodoferax koreensis</name>
    <dbReference type="NCBI Taxonomy" id="1842727"/>
    <lineage>
        <taxon>Bacteria</taxon>
        <taxon>Pseudomonadati</taxon>
        <taxon>Pseudomonadota</taxon>
        <taxon>Betaproteobacteria</taxon>
        <taxon>Burkholderiales</taxon>
        <taxon>Comamonadaceae</taxon>
        <taxon>Rhodoferax</taxon>
    </lineage>
</organism>
<dbReference type="EMBL" id="CP019236">
    <property type="protein sequence ID" value="APW38988.1"/>
    <property type="molecule type" value="Genomic_DNA"/>
</dbReference>
<evidence type="ECO:0000259" key="2">
    <source>
        <dbReference type="PROSITE" id="PS50943"/>
    </source>
</evidence>
<name>A0A1P8JZ15_9BURK</name>
<reference evidence="3 4" key="1">
    <citation type="submission" date="2017-01" db="EMBL/GenBank/DDBJ databases">
        <authorList>
            <person name="Mah S.A."/>
            <person name="Swanson W.J."/>
            <person name="Moy G.W."/>
            <person name="Vacquier V.D."/>
        </authorList>
    </citation>
    <scope>NUCLEOTIDE SEQUENCE [LARGE SCALE GENOMIC DNA]</scope>
    <source>
        <strain evidence="3 4">DCY110</strain>
    </source>
</reference>
<dbReference type="CDD" id="cd00093">
    <property type="entry name" value="HTH_XRE"/>
    <property type="match status" value="1"/>
</dbReference>
<dbReference type="AlphaFoldDB" id="A0A1P8JZ15"/>
<dbReference type="Gene3D" id="1.10.260.40">
    <property type="entry name" value="lambda repressor-like DNA-binding domains"/>
    <property type="match status" value="1"/>
</dbReference>
<dbReference type="SUPFAM" id="SSF47413">
    <property type="entry name" value="lambda repressor-like DNA-binding domains"/>
    <property type="match status" value="1"/>
</dbReference>
<feature type="domain" description="HTH cro/C1-type" evidence="2">
    <location>
        <begin position="16"/>
        <end position="63"/>
    </location>
</feature>
<dbReference type="RefSeq" id="WP_076201021.1">
    <property type="nucleotide sequence ID" value="NZ_CP019236.1"/>
</dbReference>
<keyword evidence="4" id="KW-1185">Reference proteome</keyword>
<sequence length="141" mass="15542">MTTLQDRINERMGVMKLTNAQLAKAAGVKPPTSFNWANGRTKNIKGEPLLRAAKALGVTPEWLASGKGTKFPASEGANNSVREAEREYRPQREFDAWTLEAIGIFERMREADRRGALAVLRSYAQNLGPPSDGQALQMAVR</sequence>
<dbReference type="InterPro" id="IPR001387">
    <property type="entry name" value="Cro/C1-type_HTH"/>
</dbReference>
<dbReference type="PROSITE" id="PS50943">
    <property type="entry name" value="HTH_CROC1"/>
    <property type="match status" value="1"/>
</dbReference>
<evidence type="ECO:0000256" key="1">
    <source>
        <dbReference type="SAM" id="MobiDB-lite"/>
    </source>
</evidence>
<dbReference type="Proteomes" id="UP000186609">
    <property type="component" value="Chromosome"/>
</dbReference>
<evidence type="ECO:0000313" key="4">
    <source>
        <dbReference type="Proteomes" id="UP000186609"/>
    </source>
</evidence>
<feature type="region of interest" description="Disordered" evidence="1">
    <location>
        <begin position="67"/>
        <end position="86"/>
    </location>
</feature>
<dbReference type="OrthoDB" id="9034362at2"/>
<dbReference type="InterPro" id="IPR010982">
    <property type="entry name" value="Lambda_DNA-bd_dom_sf"/>
</dbReference>
<evidence type="ECO:0000313" key="3">
    <source>
        <dbReference type="EMBL" id="APW38988.1"/>
    </source>
</evidence>
<proteinExistence type="predicted"/>
<accession>A0A1P8JZ15</accession>
<dbReference type="KEGG" id="rhy:RD110_18720"/>
<dbReference type="GO" id="GO:0003677">
    <property type="term" value="F:DNA binding"/>
    <property type="evidence" value="ECO:0007669"/>
    <property type="project" value="InterPro"/>
</dbReference>